<dbReference type="InterPro" id="IPR003343">
    <property type="entry name" value="Big_2"/>
</dbReference>
<feature type="non-terminal residue" evidence="2">
    <location>
        <position position="1"/>
    </location>
</feature>
<dbReference type="SUPFAM" id="SSF49373">
    <property type="entry name" value="Invasin/intimin cell-adhesion fragments"/>
    <property type="match status" value="1"/>
</dbReference>
<dbReference type="EMBL" id="BKCJ011777290">
    <property type="protein sequence ID" value="GFD52045.1"/>
    <property type="molecule type" value="Genomic_DNA"/>
</dbReference>
<protein>
    <recommendedName>
        <fullName evidence="1">BIG2 domain-containing protein</fullName>
    </recommendedName>
</protein>
<feature type="non-terminal residue" evidence="2">
    <location>
        <position position="109"/>
    </location>
</feature>
<gene>
    <name evidence="2" type="ORF">Tci_924014</name>
</gene>
<proteinExistence type="predicted"/>
<accession>A0A699WWR0</accession>
<dbReference type="Gene3D" id="2.60.40.1080">
    <property type="match status" value="1"/>
</dbReference>
<name>A0A699WWR0_TANCI</name>
<dbReference type="AlphaFoldDB" id="A0A699WWR0"/>
<feature type="domain" description="BIG2" evidence="1">
    <location>
        <begin position="38"/>
        <end position="80"/>
    </location>
</feature>
<reference evidence="2" key="1">
    <citation type="journal article" date="2019" name="Sci. Rep.">
        <title>Draft genome of Tanacetum cinerariifolium, the natural source of mosquito coil.</title>
        <authorList>
            <person name="Yamashiro T."/>
            <person name="Shiraishi A."/>
            <person name="Satake H."/>
            <person name="Nakayama K."/>
        </authorList>
    </citation>
    <scope>NUCLEOTIDE SEQUENCE</scope>
</reference>
<dbReference type="Pfam" id="PF02368">
    <property type="entry name" value="Big_2"/>
    <property type="match status" value="1"/>
</dbReference>
<sequence length="109" mass="10755">IPQKIKIFGTAPLPQAVLNFPALPSKTVGDAPFKLLATSTNAATAITYTSSNPAVASVSNATGSWQVTVGAAGTATITAAQAGNATYLAADNVSQSLTVQAAPANPGTL</sequence>
<evidence type="ECO:0000313" key="2">
    <source>
        <dbReference type="EMBL" id="GFD52045.1"/>
    </source>
</evidence>
<organism evidence="2">
    <name type="scientific">Tanacetum cinerariifolium</name>
    <name type="common">Dalmatian daisy</name>
    <name type="synonym">Chrysanthemum cinerariifolium</name>
    <dbReference type="NCBI Taxonomy" id="118510"/>
    <lineage>
        <taxon>Eukaryota</taxon>
        <taxon>Viridiplantae</taxon>
        <taxon>Streptophyta</taxon>
        <taxon>Embryophyta</taxon>
        <taxon>Tracheophyta</taxon>
        <taxon>Spermatophyta</taxon>
        <taxon>Magnoliopsida</taxon>
        <taxon>eudicotyledons</taxon>
        <taxon>Gunneridae</taxon>
        <taxon>Pentapetalae</taxon>
        <taxon>asterids</taxon>
        <taxon>campanulids</taxon>
        <taxon>Asterales</taxon>
        <taxon>Asteraceae</taxon>
        <taxon>Asteroideae</taxon>
        <taxon>Anthemideae</taxon>
        <taxon>Anthemidinae</taxon>
        <taxon>Tanacetum</taxon>
    </lineage>
</organism>
<evidence type="ECO:0000259" key="1">
    <source>
        <dbReference type="Pfam" id="PF02368"/>
    </source>
</evidence>
<comment type="caution">
    <text evidence="2">The sequence shown here is derived from an EMBL/GenBank/DDBJ whole genome shotgun (WGS) entry which is preliminary data.</text>
</comment>
<dbReference type="InterPro" id="IPR008964">
    <property type="entry name" value="Invasin/intimin_cell_adhesion"/>
</dbReference>